<dbReference type="GO" id="GO:0051082">
    <property type="term" value="F:unfolded protein binding"/>
    <property type="evidence" value="ECO:0007669"/>
    <property type="project" value="InterPro"/>
</dbReference>
<dbReference type="Pfam" id="PF03938">
    <property type="entry name" value="OmpH"/>
    <property type="match status" value="1"/>
</dbReference>
<dbReference type="EMBL" id="FORX01000001">
    <property type="protein sequence ID" value="SFJ11074.1"/>
    <property type="molecule type" value="Genomic_DNA"/>
</dbReference>
<feature type="coiled-coil region" evidence="3">
    <location>
        <begin position="43"/>
        <end position="114"/>
    </location>
</feature>
<keyword evidence="3" id="KW-0175">Coiled coil</keyword>
<dbReference type="PANTHER" id="PTHR35089">
    <property type="entry name" value="CHAPERONE PROTEIN SKP"/>
    <property type="match status" value="1"/>
</dbReference>
<keyword evidence="6" id="KW-1185">Reference proteome</keyword>
<evidence type="ECO:0000256" key="1">
    <source>
        <dbReference type="ARBA" id="ARBA00009091"/>
    </source>
</evidence>
<accession>A0A1I3NP88</accession>
<dbReference type="AlphaFoldDB" id="A0A1I3NP88"/>
<dbReference type="STRING" id="52560.SAMN04488082_101344"/>
<dbReference type="SUPFAM" id="SSF111384">
    <property type="entry name" value="OmpH-like"/>
    <property type="match status" value="1"/>
</dbReference>
<proteinExistence type="inferred from homology"/>
<evidence type="ECO:0000313" key="6">
    <source>
        <dbReference type="Proteomes" id="UP000198635"/>
    </source>
</evidence>
<protein>
    <submittedName>
        <fullName evidence="5">Periplasmic chaperone for outer membrane proteins Skp</fullName>
    </submittedName>
</protein>
<dbReference type="GO" id="GO:0050821">
    <property type="term" value="P:protein stabilization"/>
    <property type="evidence" value="ECO:0007669"/>
    <property type="project" value="TreeGrafter"/>
</dbReference>
<dbReference type="PANTHER" id="PTHR35089:SF1">
    <property type="entry name" value="CHAPERONE PROTEIN SKP"/>
    <property type="match status" value="1"/>
</dbReference>
<gene>
    <name evidence="5" type="ORF">SAMN04488082_101344</name>
</gene>
<evidence type="ECO:0000256" key="3">
    <source>
        <dbReference type="SAM" id="Coils"/>
    </source>
</evidence>
<dbReference type="SMART" id="SM00935">
    <property type="entry name" value="OmpH"/>
    <property type="match status" value="1"/>
</dbReference>
<dbReference type="GO" id="GO:0005829">
    <property type="term" value="C:cytosol"/>
    <property type="evidence" value="ECO:0007669"/>
    <property type="project" value="TreeGrafter"/>
</dbReference>
<sequence length="171" mass="19436">MRAFILTIFLVFCMALTAGAETKIGFIDMKTVIAKSEPGSKAMEQLKSQFKDMKDNLDTQKKALDTLKDELQKQSMMLSQEAKMDKETQYKRKVRDFQDMGQSYQRKLQQAEQNLSKPIIDKLLEVIESYGKKNGYTAIFDKQASGVIYGQESVDLTNAILAELNKAMRGK</sequence>
<name>A0A1I3NP88_9BACT</name>
<dbReference type="Gene3D" id="3.30.910.20">
    <property type="entry name" value="Skp domain"/>
    <property type="match status" value="1"/>
</dbReference>
<reference evidence="6" key="1">
    <citation type="submission" date="2016-10" db="EMBL/GenBank/DDBJ databases">
        <authorList>
            <person name="Varghese N."/>
            <person name="Submissions S."/>
        </authorList>
    </citation>
    <scope>NUCLEOTIDE SEQUENCE [LARGE SCALE GENOMIC DNA]</scope>
    <source>
        <strain evidence="6">DSM 5918</strain>
    </source>
</reference>
<dbReference type="RefSeq" id="WP_092372400.1">
    <property type="nucleotide sequence ID" value="NZ_FORX01000001.1"/>
</dbReference>
<evidence type="ECO:0000256" key="2">
    <source>
        <dbReference type="ARBA" id="ARBA00022729"/>
    </source>
</evidence>
<keyword evidence="2 4" id="KW-0732">Signal</keyword>
<dbReference type="Proteomes" id="UP000198635">
    <property type="component" value="Unassembled WGS sequence"/>
</dbReference>
<evidence type="ECO:0000313" key="5">
    <source>
        <dbReference type="EMBL" id="SFJ11074.1"/>
    </source>
</evidence>
<organism evidence="5 6">
    <name type="scientific">Desulfomicrobium apsheronum</name>
    <dbReference type="NCBI Taxonomy" id="52560"/>
    <lineage>
        <taxon>Bacteria</taxon>
        <taxon>Pseudomonadati</taxon>
        <taxon>Thermodesulfobacteriota</taxon>
        <taxon>Desulfovibrionia</taxon>
        <taxon>Desulfovibrionales</taxon>
        <taxon>Desulfomicrobiaceae</taxon>
        <taxon>Desulfomicrobium</taxon>
    </lineage>
</organism>
<feature type="signal peptide" evidence="4">
    <location>
        <begin position="1"/>
        <end position="20"/>
    </location>
</feature>
<dbReference type="InterPro" id="IPR024930">
    <property type="entry name" value="Skp_dom_sf"/>
</dbReference>
<feature type="chain" id="PRO_5011612644" evidence="4">
    <location>
        <begin position="21"/>
        <end position="171"/>
    </location>
</feature>
<dbReference type="OrthoDB" id="5432254at2"/>
<dbReference type="InterPro" id="IPR005632">
    <property type="entry name" value="Chaperone_Skp"/>
</dbReference>
<evidence type="ECO:0000256" key="4">
    <source>
        <dbReference type="SAM" id="SignalP"/>
    </source>
</evidence>
<comment type="similarity">
    <text evidence="1">Belongs to the Skp family.</text>
</comment>